<feature type="transmembrane region" description="Helical" evidence="2">
    <location>
        <begin position="188"/>
        <end position="207"/>
    </location>
</feature>
<comment type="caution">
    <text evidence="4">The sequence shown here is derived from an EMBL/GenBank/DDBJ whole genome shotgun (WGS) entry which is preliminary data.</text>
</comment>
<evidence type="ECO:0000259" key="3">
    <source>
        <dbReference type="Pfam" id="PF25231"/>
    </source>
</evidence>
<name>A0A3A6QE22_9EURY</name>
<feature type="region of interest" description="Disordered" evidence="1">
    <location>
        <begin position="266"/>
        <end position="294"/>
    </location>
</feature>
<dbReference type="Proteomes" id="UP000281564">
    <property type="component" value="Unassembled WGS sequence"/>
</dbReference>
<feature type="domain" description="DUF7847" evidence="3">
    <location>
        <begin position="3"/>
        <end position="255"/>
    </location>
</feature>
<keyword evidence="2" id="KW-0472">Membrane</keyword>
<accession>A0A3A6QE22</accession>
<evidence type="ECO:0000313" key="4">
    <source>
        <dbReference type="EMBL" id="RJX49712.1"/>
    </source>
</evidence>
<dbReference type="Pfam" id="PF25231">
    <property type="entry name" value="DUF7847"/>
    <property type="match status" value="1"/>
</dbReference>
<keyword evidence="5" id="KW-1185">Reference proteome</keyword>
<dbReference type="AlphaFoldDB" id="A0A3A6QE22"/>
<dbReference type="EMBL" id="QMDW01000009">
    <property type="protein sequence ID" value="RJX49712.1"/>
    <property type="molecule type" value="Genomic_DNA"/>
</dbReference>
<feature type="compositionally biased region" description="Acidic residues" evidence="1">
    <location>
        <begin position="284"/>
        <end position="294"/>
    </location>
</feature>
<dbReference type="InterPro" id="IPR057169">
    <property type="entry name" value="DUF7847"/>
</dbReference>
<gene>
    <name evidence="4" type="ORF">DP106_08200</name>
</gene>
<evidence type="ECO:0000313" key="5">
    <source>
        <dbReference type="Proteomes" id="UP000281564"/>
    </source>
</evidence>
<organism evidence="4 5">
    <name type="scientific">Halonotius pteroides</name>
    <dbReference type="NCBI Taxonomy" id="268735"/>
    <lineage>
        <taxon>Archaea</taxon>
        <taxon>Methanobacteriati</taxon>
        <taxon>Methanobacteriota</taxon>
        <taxon>Stenosarchaea group</taxon>
        <taxon>Halobacteria</taxon>
        <taxon>Halobacteriales</taxon>
        <taxon>Haloferacaceae</taxon>
        <taxon>Halonotius</taxon>
    </lineage>
</organism>
<feature type="transmembrane region" description="Helical" evidence="2">
    <location>
        <begin position="129"/>
        <end position="160"/>
    </location>
</feature>
<evidence type="ECO:0000256" key="1">
    <source>
        <dbReference type="SAM" id="MobiDB-lite"/>
    </source>
</evidence>
<feature type="transmembrane region" description="Helical" evidence="2">
    <location>
        <begin position="227"/>
        <end position="249"/>
    </location>
</feature>
<feature type="transmembrane region" description="Helical" evidence="2">
    <location>
        <begin position="84"/>
        <end position="117"/>
    </location>
</feature>
<sequence>MLLAVAVSQQLPVSSGIGAAPLADVPATQPLPTAATGVTVGLTTVFSAIVTTPITIITIRTFVDGATDRILERHLYGQLGRATARGLVASLVFGVVIFIGFLCAFLLPVALGIGVMIGVGQIGFLPDWIGVAGMVLIGAIGFIGVVAAALLLYIHLMFVLHEISVRNRSVITSLRGSWGLVRGHRLRLGVLSVGVIGVQSAINSIATPNQLSDPTTAEALRTSVSQLVFLPVGVVLTAFVTTLSAAIVARAYAELTTVDVVGGHPRDIDTGDDQLDRQAGVDTDGTDVDTEPAP</sequence>
<keyword evidence="2" id="KW-0812">Transmembrane</keyword>
<protein>
    <recommendedName>
        <fullName evidence="3">DUF7847 domain-containing protein</fullName>
    </recommendedName>
</protein>
<feature type="transmembrane region" description="Helical" evidence="2">
    <location>
        <begin position="35"/>
        <end position="63"/>
    </location>
</feature>
<reference evidence="4 5" key="1">
    <citation type="submission" date="2018-06" db="EMBL/GenBank/DDBJ databases">
        <title>Halonotius sp. F13-13 a new haloarchaeeon isolated from a solar saltern from Isla Cristina, Huelva, Spain.</title>
        <authorList>
            <person name="Duran-Viseras A."/>
            <person name="Sanchez-Porro C."/>
            <person name="Ventosa A."/>
        </authorList>
    </citation>
    <scope>NUCLEOTIDE SEQUENCE [LARGE SCALE GENOMIC DNA]</scope>
    <source>
        <strain evidence="4 5">CECT 7525</strain>
    </source>
</reference>
<proteinExistence type="predicted"/>
<keyword evidence="2" id="KW-1133">Transmembrane helix</keyword>
<evidence type="ECO:0000256" key="2">
    <source>
        <dbReference type="SAM" id="Phobius"/>
    </source>
</evidence>